<comment type="subunit">
    <text evidence="8">Homodimer.</text>
</comment>
<keyword evidence="6 8" id="KW-0413">Isomerase</keyword>
<proteinExistence type="inferred from homology"/>
<dbReference type="SUPFAM" id="SSF54506">
    <property type="entry name" value="Diaminopimelate epimerase-like"/>
    <property type="match status" value="1"/>
</dbReference>
<keyword evidence="8" id="KW-0963">Cytoplasm</keyword>
<dbReference type="AlphaFoldDB" id="A0A9D5R7B1"/>
<feature type="site" description="Could be important to modulate the pK values of the two catalytic cysteine residues" evidence="8">
    <location>
        <position position="146"/>
    </location>
</feature>
<dbReference type="PANTHER" id="PTHR31689">
    <property type="entry name" value="DIAMINOPIMELATE EPIMERASE, CHLOROPLASTIC"/>
    <property type="match status" value="1"/>
</dbReference>
<dbReference type="Pfam" id="PF01678">
    <property type="entry name" value="DAP_epimerase"/>
    <property type="match status" value="2"/>
</dbReference>
<organism evidence="10 11">
    <name type="scientific">Ructibacterium gallinarum</name>
    <dbReference type="NCBI Taxonomy" id="2779355"/>
    <lineage>
        <taxon>Bacteria</taxon>
        <taxon>Bacillati</taxon>
        <taxon>Bacillota</taxon>
        <taxon>Clostridia</taxon>
        <taxon>Eubacteriales</taxon>
        <taxon>Oscillospiraceae</taxon>
        <taxon>Ructibacterium</taxon>
    </lineage>
</organism>
<comment type="subcellular location">
    <subcellularLocation>
        <location evidence="8">Cytoplasm</location>
    </subcellularLocation>
</comment>
<comment type="similarity">
    <text evidence="2 8">Belongs to the diaminopimelate epimerase family.</text>
</comment>
<evidence type="ECO:0000256" key="6">
    <source>
        <dbReference type="ARBA" id="ARBA00023235"/>
    </source>
</evidence>
<gene>
    <name evidence="8" type="primary">dapF</name>
    <name evidence="10" type="ORF">INF28_00600</name>
</gene>
<keyword evidence="4 8" id="KW-0028">Amino-acid biosynthesis</keyword>
<feature type="site" description="Could be important to modulate the pK values of the two catalytic cysteine residues" evidence="8">
    <location>
        <position position="195"/>
    </location>
</feature>
<dbReference type="NCBIfam" id="TIGR00652">
    <property type="entry name" value="DapF"/>
    <property type="match status" value="1"/>
</dbReference>
<dbReference type="GO" id="GO:0008837">
    <property type="term" value="F:diaminopimelate epimerase activity"/>
    <property type="evidence" value="ECO:0007669"/>
    <property type="project" value="UniProtKB-UniRule"/>
</dbReference>
<dbReference type="PROSITE" id="PS01326">
    <property type="entry name" value="DAP_EPIMERASE"/>
    <property type="match status" value="1"/>
</dbReference>
<dbReference type="Gene3D" id="3.10.310.10">
    <property type="entry name" value="Diaminopimelate Epimerase, Chain A, domain 1"/>
    <property type="match status" value="2"/>
</dbReference>
<feature type="binding site" evidence="8">
    <location>
        <position position="144"/>
    </location>
    <ligand>
        <name>substrate</name>
    </ligand>
</feature>
<evidence type="ECO:0000256" key="5">
    <source>
        <dbReference type="ARBA" id="ARBA00023154"/>
    </source>
</evidence>
<protein>
    <recommendedName>
        <fullName evidence="3 8">Diaminopimelate epimerase</fullName>
        <shortName evidence="8">DAP epimerase</shortName>
        <ecNumber evidence="3 8">5.1.1.7</ecNumber>
    </recommendedName>
    <alternativeName>
        <fullName evidence="8">PLP-independent amino acid racemase</fullName>
    </alternativeName>
</protein>
<comment type="function">
    <text evidence="8">Catalyzes the stereoinversion of LL-2,6-diaminopimelate (L,L-DAP) to meso-diaminopimelate (meso-DAP), a precursor of L-lysine and an essential component of the bacterial peptidoglycan.</text>
</comment>
<dbReference type="EMBL" id="JADCKB010000001">
    <property type="protein sequence ID" value="MBE5038966.1"/>
    <property type="molecule type" value="Genomic_DNA"/>
</dbReference>
<feature type="binding site" evidence="8">
    <location>
        <position position="11"/>
    </location>
    <ligand>
        <name>substrate</name>
    </ligand>
</feature>
<dbReference type="EC" id="5.1.1.7" evidence="3 8"/>
<dbReference type="HAMAP" id="MF_00197">
    <property type="entry name" value="DAP_epimerase"/>
    <property type="match status" value="1"/>
</dbReference>
<evidence type="ECO:0000256" key="8">
    <source>
        <dbReference type="HAMAP-Rule" id="MF_00197"/>
    </source>
</evidence>
<dbReference type="RefSeq" id="WP_226391523.1">
    <property type="nucleotide sequence ID" value="NZ_JADCKB010000001.1"/>
</dbReference>
<feature type="binding site" evidence="8">
    <location>
        <position position="177"/>
    </location>
    <ligand>
        <name>substrate</name>
    </ligand>
</feature>
<dbReference type="InterPro" id="IPR018510">
    <property type="entry name" value="DAP_epimerase_AS"/>
</dbReference>
<keyword evidence="5 8" id="KW-0457">Lysine biosynthesis</keyword>
<dbReference type="InterPro" id="IPR001653">
    <property type="entry name" value="DAP_epimerase_DapF"/>
</dbReference>
<dbReference type="GO" id="GO:0005829">
    <property type="term" value="C:cytosol"/>
    <property type="evidence" value="ECO:0007669"/>
    <property type="project" value="TreeGrafter"/>
</dbReference>
<evidence type="ECO:0000313" key="11">
    <source>
        <dbReference type="Proteomes" id="UP000806542"/>
    </source>
</evidence>
<evidence type="ECO:0000256" key="2">
    <source>
        <dbReference type="ARBA" id="ARBA00010219"/>
    </source>
</evidence>
<comment type="caution">
    <text evidence="8">Lacks conserved residue(s) required for the propagation of feature annotation.</text>
</comment>
<evidence type="ECO:0000256" key="1">
    <source>
        <dbReference type="ARBA" id="ARBA00005196"/>
    </source>
</evidence>
<dbReference type="PANTHER" id="PTHR31689:SF0">
    <property type="entry name" value="DIAMINOPIMELATE EPIMERASE"/>
    <property type="match status" value="1"/>
</dbReference>
<dbReference type="Proteomes" id="UP000806542">
    <property type="component" value="Unassembled WGS sequence"/>
</dbReference>
<reference evidence="10" key="1">
    <citation type="submission" date="2020-10" db="EMBL/GenBank/DDBJ databases">
        <title>ChiBAC.</title>
        <authorList>
            <person name="Zenner C."/>
            <person name="Hitch T.C.A."/>
            <person name="Clavel T."/>
        </authorList>
    </citation>
    <scope>NUCLEOTIDE SEQUENCE</scope>
    <source>
        <strain evidence="10">DSM 107454</strain>
    </source>
</reference>
<comment type="caution">
    <text evidence="10">The sequence shown here is derived from an EMBL/GenBank/DDBJ whole genome shotgun (WGS) entry which is preliminary data.</text>
</comment>
<feature type="binding site" evidence="8">
    <location>
        <begin position="195"/>
        <end position="196"/>
    </location>
    <ligand>
        <name>substrate</name>
    </ligand>
</feature>
<feature type="active site" description="Proton donor" evidence="8">
    <location>
        <position position="68"/>
    </location>
</feature>
<evidence type="ECO:0000256" key="9">
    <source>
        <dbReference type="PROSITE-ProRule" id="PRU10125"/>
    </source>
</evidence>
<evidence type="ECO:0000256" key="3">
    <source>
        <dbReference type="ARBA" id="ARBA00013080"/>
    </source>
</evidence>
<feature type="binding site" evidence="8">
    <location>
        <begin position="205"/>
        <end position="206"/>
    </location>
    <ligand>
        <name>substrate</name>
    </ligand>
</feature>
<feature type="binding site" evidence="8">
    <location>
        <begin position="69"/>
        <end position="70"/>
    </location>
    <ligand>
        <name>substrate</name>
    </ligand>
</feature>
<comment type="pathway">
    <text evidence="1 8">Amino-acid biosynthesis; L-lysine biosynthesis via DAP pathway; DL-2,6-diaminopimelate from LL-2,6-diaminopimelate: step 1/1.</text>
</comment>
<sequence length="262" mass="28190">MRFTKMHGLGNDYLYVYGEPKDPEALSIKLSDRHFGAGSDGMIWISPSTVADFKMRIFNADGSEAKMCGNGIRCVGKYVYDKGYTDKKRLTVETLSGIRTLDLQVSGGKVKSVSVDMGKAIAEEEKKLCIDGQEITYLPVSVGNPHAVIFTEDVSQVPLAEIGPKIEHHPDFPGGVNVEFVEVLGQDSLRMRVWERGSGITMACGTGACASAAAAVKKGFCRFDSPISVQLDGGILKIQVGSDAAVRMTGPAETIYEGEADL</sequence>
<keyword evidence="11" id="KW-1185">Reference proteome</keyword>
<evidence type="ECO:0000256" key="7">
    <source>
        <dbReference type="ARBA" id="ARBA00051712"/>
    </source>
</evidence>
<name>A0A9D5R7B1_9FIRM</name>
<evidence type="ECO:0000256" key="4">
    <source>
        <dbReference type="ARBA" id="ARBA00022605"/>
    </source>
</evidence>
<feature type="active site" evidence="9">
    <location>
        <position position="68"/>
    </location>
</feature>
<feature type="binding site" evidence="8">
    <location>
        <position position="59"/>
    </location>
    <ligand>
        <name>substrate</name>
    </ligand>
</feature>
<accession>A0A9D5R7B1</accession>
<feature type="active site" description="Proton acceptor" evidence="8">
    <location>
        <position position="204"/>
    </location>
</feature>
<comment type="catalytic activity">
    <reaction evidence="7 8">
        <text>(2S,6S)-2,6-diaminopimelate = meso-2,6-diaminopimelate</text>
        <dbReference type="Rhea" id="RHEA:15393"/>
        <dbReference type="ChEBI" id="CHEBI:57609"/>
        <dbReference type="ChEBI" id="CHEBI:57791"/>
        <dbReference type="EC" id="5.1.1.7"/>
    </reaction>
</comment>
<evidence type="ECO:0000313" key="10">
    <source>
        <dbReference type="EMBL" id="MBE5038966.1"/>
    </source>
</evidence>
<dbReference type="GO" id="GO:0009089">
    <property type="term" value="P:lysine biosynthetic process via diaminopimelate"/>
    <property type="evidence" value="ECO:0007669"/>
    <property type="project" value="UniProtKB-UniRule"/>
</dbReference>